<evidence type="ECO:0000256" key="1">
    <source>
        <dbReference type="ARBA" id="ARBA00007623"/>
    </source>
</evidence>
<evidence type="ECO:0000256" key="4">
    <source>
        <dbReference type="ARBA" id="ARBA00022807"/>
    </source>
</evidence>
<dbReference type="InterPro" id="IPR001300">
    <property type="entry name" value="Peptidase_C2_calpain_cat"/>
</dbReference>
<evidence type="ECO:0000256" key="3">
    <source>
        <dbReference type="ARBA" id="ARBA00022801"/>
    </source>
</evidence>
<name>A0A8T1VUF4_9STRA</name>
<protein>
    <recommendedName>
        <fullName evidence="6">Calpain catalytic domain-containing protein</fullName>
    </recommendedName>
</protein>
<keyword evidence="2" id="KW-0645">Protease</keyword>
<dbReference type="SMART" id="SM00230">
    <property type="entry name" value="CysPc"/>
    <property type="match status" value="1"/>
</dbReference>
<dbReference type="PANTHER" id="PTHR10183:SF379">
    <property type="entry name" value="CALPAIN-5"/>
    <property type="match status" value="1"/>
</dbReference>
<keyword evidence="8" id="KW-1185">Reference proteome</keyword>
<feature type="domain" description="Calpain catalytic" evidence="6">
    <location>
        <begin position="183"/>
        <end position="370"/>
    </location>
</feature>
<comment type="caution">
    <text evidence="7">The sequence shown here is derived from an EMBL/GenBank/DDBJ whole genome shotgun (WGS) entry which is preliminary data.</text>
</comment>
<keyword evidence="4" id="KW-0788">Thiol protease</keyword>
<gene>
    <name evidence="7" type="ORF">PHYPSEUDO_001934</name>
</gene>
<dbReference type="Pfam" id="PF00648">
    <property type="entry name" value="Peptidase_C2"/>
    <property type="match status" value="1"/>
</dbReference>
<dbReference type="PANTHER" id="PTHR10183">
    <property type="entry name" value="CALPAIN"/>
    <property type="match status" value="1"/>
</dbReference>
<evidence type="ECO:0000256" key="5">
    <source>
        <dbReference type="PROSITE-ProRule" id="PRU00239"/>
    </source>
</evidence>
<proteinExistence type="inferred from homology"/>
<dbReference type="GO" id="GO:0006508">
    <property type="term" value="P:proteolysis"/>
    <property type="evidence" value="ECO:0007669"/>
    <property type="project" value="UniProtKB-KW"/>
</dbReference>
<keyword evidence="3" id="KW-0378">Hydrolase</keyword>
<dbReference type="EMBL" id="JAGDFM010000130">
    <property type="protein sequence ID" value="KAG7385082.1"/>
    <property type="molecule type" value="Genomic_DNA"/>
</dbReference>
<evidence type="ECO:0000313" key="7">
    <source>
        <dbReference type="EMBL" id="KAG7385082.1"/>
    </source>
</evidence>
<comment type="caution">
    <text evidence="5">Lacks conserved residue(s) required for the propagation of feature annotation.</text>
</comment>
<comment type="similarity">
    <text evidence="1">Belongs to the peptidase C2 family.</text>
</comment>
<dbReference type="AlphaFoldDB" id="A0A8T1VUF4"/>
<reference evidence="7" key="1">
    <citation type="submission" date="2021-02" db="EMBL/GenBank/DDBJ databases">
        <authorList>
            <person name="Palmer J.M."/>
        </authorList>
    </citation>
    <scope>NUCLEOTIDE SEQUENCE</scope>
    <source>
        <strain evidence="7">SCRP734</strain>
    </source>
</reference>
<sequence length="806" mass="88829">MQAIHDTVTVFVTQRELQARAPKPGGASASTTALQYVAGNSGFDVVKFRVDFRESASIRLHRPAARGGGSTANDTLQKATQEMVFDCELRPFERRVLAYVAKRGAKRAFVRVQYTVTAVVTPTVDVIVEAQERAAKVISQQLQRSNHTFNHVSKWKALPCRPGAEVGRACAEINRYFQDVGVVFVDASFPPQATSLYGSEAPNRLSEADSAIYTLCTWEHLHNMADSSWTFVDPTKERSKLAPHEPASSVAFTSGLPAQDSFLCALSVVAPYCGLWLHRWFPTLDTVSRFEKVASITVALCNRGIAWQHLLVDLFFPSFPLGRGLMTPRNAHGELYAALLHKAYAKLKGSYAAVSGIPTMNILRELTGSPWVCLYRSTTDADPSIKQVQLQEAVRATLPHRRPESDDTSSLVVVSCGKVDDHHRAFRIVFPSGEDSRVTSVVLHDASGKYLRQQIAGKFAEFDRDQDPSALRLSWEQLSALEPAVWSLSPLGQRHEQRLRQIFLHEGDTVKMTAVISVPSLTTIVLAASYSAHFHPEACDQQPQVDLEVRFAFVEADLSLTSMGDSTIDDLAATSTRFQDLADNHDGVYSKQVVRTLHAGEYVVTVSATRPGRSESLSKAEEGKPASDMTILTPALVDANLQLAFDCLDREGRQELSESDVGSFLQLYEHVLPSQHGKEALFSFLHQHGSSSRSEKGGLTLDDFREIYLGQAIRDCKEGNTTDSASSRTVSSASIRARLQELVWQDLLRLLPGSSWGVEADFTAESSRSELDCREVVQVVCCFHSDTPLLSVVSLLDERSSLEANI</sequence>
<evidence type="ECO:0000256" key="2">
    <source>
        <dbReference type="ARBA" id="ARBA00022670"/>
    </source>
</evidence>
<dbReference type="GO" id="GO:0004198">
    <property type="term" value="F:calcium-dependent cysteine-type endopeptidase activity"/>
    <property type="evidence" value="ECO:0007669"/>
    <property type="project" value="InterPro"/>
</dbReference>
<dbReference type="PROSITE" id="PS50203">
    <property type="entry name" value="CALPAIN_CAT"/>
    <property type="match status" value="1"/>
</dbReference>
<evidence type="ECO:0000259" key="6">
    <source>
        <dbReference type="PROSITE" id="PS50203"/>
    </source>
</evidence>
<accession>A0A8T1VUF4</accession>
<organism evidence="7 8">
    <name type="scientific">Phytophthora pseudosyringae</name>
    <dbReference type="NCBI Taxonomy" id="221518"/>
    <lineage>
        <taxon>Eukaryota</taxon>
        <taxon>Sar</taxon>
        <taxon>Stramenopiles</taxon>
        <taxon>Oomycota</taxon>
        <taxon>Peronosporomycetes</taxon>
        <taxon>Peronosporales</taxon>
        <taxon>Peronosporaceae</taxon>
        <taxon>Phytophthora</taxon>
    </lineage>
</organism>
<dbReference type="Proteomes" id="UP000694044">
    <property type="component" value="Unassembled WGS sequence"/>
</dbReference>
<evidence type="ECO:0000313" key="8">
    <source>
        <dbReference type="Proteomes" id="UP000694044"/>
    </source>
</evidence>
<dbReference type="InterPro" id="IPR022684">
    <property type="entry name" value="Calpain_cysteine_protease"/>
</dbReference>
<dbReference type="OrthoDB" id="424753at2759"/>